<dbReference type="AlphaFoldDB" id="A0A0H1R0Y3"/>
<name>A0A0H1R0Y3_9EURY</name>
<accession>A0A0H1R0Y3</accession>
<dbReference type="EMBL" id="JXOJ01000002">
    <property type="protein sequence ID" value="KLK88729.1"/>
    <property type="molecule type" value="Genomic_DNA"/>
</dbReference>
<comment type="caution">
    <text evidence="1">The sequence shown here is derived from an EMBL/GenBank/DDBJ whole genome shotgun (WGS) entry which is preliminary data.</text>
</comment>
<evidence type="ECO:0000313" key="2">
    <source>
        <dbReference type="Proteomes" id="UP000035301"/>
    </source>
</evidence>
<proteinExistence type="predicted"/>
<gene>
    <name evidence="1" type="ORF">SZ63_07030</name>
</gene>
<reference evidence="1 2" key="1">
    <citation type="journal article" date="2015" name="Int. J. Syst. Evol. Microbiol.">
        <title>Methanoculleus sediminis sp. nov., a methanogen from sediments near a submarine mud volcano.</title>
        <authorList>
            <person name="Chen S.C."/>
            <person name="Chen M.F."/>
            <person name="Lai M.C."/>
            <person name="Weng C.Y."/>
            <person name="Wu S.Y."/>
            <person name="Lin S."/>
            <person name="Yang T.F."/>
            <person name="Chen P.C."/>
        </authorList>
    </citation>
    <scope>NUCLEOTIDE SEQUENCE [LARGE SCALE GENOMIC DNA]</scope>
    <source>
        <strain evidence="1 2">S3Fa</strain>
    </source>
</reference>
<dbReference type="STRING" id="1550566.SZ63_07030"/>
<dbReference type="Proteomes" id="UP000035301">
    <property type="component" value="Unassembled WGS sequence"/>
</dbReference>
<keyword evidence="2" id="KW-1185">Reference proteome</keyword>
<sequence length="87" mass="9122">MLRVPEATDLVVGGGRTTGGRCIIPIVRTFTLCVGGAAVVSLAPVALLVVEGASEYLALLPGAPRAINGMLEALRDDIDREKERCMD</sequence>
<protein>
    <submittedName>
        <fullName evidence="1">Uncharacterized protein</fullName>
    </submittedName>
</protein>
<dbReference type="PATRIC" id="fig|1550566.3.peg.1529"/>
<evidence type="ECO:0000313" key="1">
    <source>
        <dbReference type="EMBL" id="KLK88729.1"/>
    </source>
</evidence>
<organism evidence="1 2">
    <name type="scientific">Methanoculleus sediminis</name>
    <dbReference type="NCBI Taxonomy" id="1550566"/>
    <lineage>
        <taxon>Archaea</taxon>
        <taxon>Methanobacteriati</taxon>
        <taxon>Methanobacteriota</taxon>
        <taxon>Stenosarchaea group</taxon>
        <taxon>Methanomicrobia</taxon>
        <taxon>Methanomicrobiales</taxon>
        <taxon>Methanomicrobiaceae</taxon>
        <taxon>Methanoculleus</taxon>
    </lineage>
</organism>